<comment type="caution">
    <text evidence="1">The sequence shown here is derived from an EMBL/GenBank/DDBJ whole genome shotgun (WGS) entry which is preliminary data.</text>
</comment>
<evidence type="ECO:0000313" key="1">
    <source>
        <dbReference type="EMBL" id="TMV09832.1"/>
    </source>
</evidence>
<dbReference type="EMBL" id="VCPD01000001">
    <property type="protein sequence ID" value="TMV09832.1"/>
    <property type="molecule type" value="Genomic_DNA"/>
</dbReference>
<keyword evidence="2" id="KW-1185">Reference proteome</keyword>
<sequence>MASPAEIANDMAAQSVFWARRDKAISKACNDAAVMIRMILADEPVDGRTWYGLHRRMLDLSMSRRYAHFGIHDNLHRALQALCALRAAGETAG</sequence>
<dbReference type="RefSeq" id="WP_138839891.1">
    <property type="nucleotide sequence ID" value="NZ_VCPD01000001.1"/>
</dbReference>
<name>A0ABY2X384_9RHOB</name>
<proteinExistence type="predicted"/>
<reference evidence="1 2" key="1">
    <citation type="submission" date="2019-05" db="EMBL/GenBank/DDBJ databases">
        <title>Ruegeria sp. nov., isolated from tidal flat.</title>
        <authorList>
            <person name="Kim W."/>
        </authorList>
    </citation>
    <scope>NUCLEOTIDE SEQUENCE [LARGE SCALE GENOMIC DNA]</scope>
    <source>
        <strain evidence="1 2">CAU 1488</strain>
    </source>
</reference>
<accession>A0ABY2X384</accession>
<organism evidence="1 2">
    <name type="scientific">Ruegeria sediminis</name>
    <dbReference type="NCBI Taxonomy" id="2583820"/>
    <lineage>
        <taxon>Bacteria</taxon>
        <taxon>Pseudomonadati</taxon>
        <taxon>Pseudomonadota</taxon>
        <taxon>Alphaproteobacteria</taxon>
        <taxon>Rhodobacterales</taxon>
        <taxon>Roseobacteraceae</taxon>
        <taxon>Ruegeria</taxon>
    </lineage>
</organism>
<protein>
    <submittedName>
        <fullName evidence="1">Uncharacterized protein</fullName>
    </submittedName>
</protein>
<evidence type="ECO:0000313" key="2">
    <source>
        <dbReference type="Proteomes" id="UP001193035"/>
    </source>
</evidence>
<gene>
    <name evidence="1" type="ORF">FGK63_01820</name>
</gene>
<dbReference type="Proteomes" id="UP001193035">
    <property type="component" value="Unassembled WGS sequence"/>
</dbReference>